<sequence>MVFSNSGIADEWWRFVSAAHTSESYSGSSNDLPGSANFSSCLAYLLEDKDFAITRTSAQLYMCKSKFSNGNGLIDRIFQLKPICEKFEGKLFVGPEGMISSLVPSKTLTEHISGNWYYIRAKHDRNVYWSFEGYPQARVIVKKDASIIKPTVFGIVGVDVPERTVLIDSDKIKIHLRRAGHSPLVLSYEDLSYSNDRRLIATEKGKPAEFLFSAFGDGSFTDLGYGGISWELVNTYL</sequence>
<evidence type="ECO:0000313" key="2">
    <source>
        <dbReference type="Proteomes" id="UP000772434"/>
    </source>
</evidence>
<name>A0A9P5PDF6_9AGAR</name>
<protein>
    <submittedName>
        <fullName evidence="1">Uncharacterized protein</fullName>
    </submittedName>
</protein>
<organism evidence="1 2">
    <name type="scientific">Rhodocollybia butyracea</name>
    <dbReference type="NCBI Taxonomy" id="206335"/>
    <lineage>
        <taxon>Eukaryota</taxon>
        <taxon>Fungi</taxon>
        <taxon>Dikarya</taxon>
        <taxon>Basidiomycota</taxon>
        <taxon>Agaricomycotina</taxon>
        <taxon>Agaricomycetes</taxon>
        <taxon>Agaricomycetidae</taxon>
        <taxon>Agaricales</taxon>
        <taxon>Marasmiineae</taxon>
        <taxon>Omphalotaceae</taxon>
        <taxon>Rhodocollybia</taxon>
    </lineage>
</organism>
<dbReference type="OrthoDB" id="5364171at2759"/>
<reference evidence="1" key="1">
    <citation type="submission" date="2020-11" db="EMBL/GenBank/DDBJ databases">
        <authorList>
            <consortium name="DOE Joint Genome Institute"/>
            <person name="Ahrendt S."/>
            <person name="Riley R."/>
            <person name="Andreopoulos W."/>
            <person name="Labutti K."/>
            <person name="Pangilinan J."/>
            <person name="Ruiz-Duenas F.J."/>
            <person name="Barrasa J.M."/>
            <person name="Sanchez-Garcia M."/>
            <person name="Camarero S."/>
            <person name="Miyauchi S."/>
            <person name="Serrano A."/>
            <person name="Linde D."/>
            <person name="Babiker R."/>
            <person name="Drula E."/>
            <person name="Ayuso-Fernandez I."/>
            <person name="Pacheco R."/>
            <person name="Padilla G."/>
            <person name="Ferreira P."/>
            <person name="Barriuso J."/>
            <person name="Kellner H."/>
            <person name="Castanera R."/>
            <person name="Alfaro M."/>
            <person name="Ramirez L."/>
            <person name="Pisabarro A.G."/>
            <person name="Kuo A."/>
            <person name="Tritt A."/>
            <person name="Lipzen A."/>
            <person name="He G."/>
            <person name="Yan M."/>
            <person name="Ng V."/>
            <person name="Cullen D."/>
            <person name="Martin F."/>
            <person name="Rosso M.-N."/>
            <person name="Henrissat B."/>
            <person name="Hibbett D."/>
            <person name="Martinez A.T."/>
            <person name="Grigoriev I.V."/>
        </authorList>
    </citation>
    <scope>NUCLEOTIDE SEQUENCE</scope>
    <source>
        <strain evidence="1">AH 40177</strain>
    </source>
</reference>
<comment type="caution">
    <text evidence="1">The sequence shown here is derived from an EMBL/GenBank/DDBJ whole genome shotgun (WGS) entry which is preliminary data.</text>
</comment>
<proteinExistence type="predicted"/>
<accession>A0A9P5PDF6</accession>
<dbReference type="EMBL" id="JADNRY010000153">
    <property type="protein sequence ID" value="KAF9063126.1"/>
    <property type="molecule type" value="Genomic_DNA"/>
</dbReference>
<dbReference type="Proteomes" id="UP000772434">
    <property type="component" value="Unassembled WGS sequence"/>
</dbReference>
<keyword evidence="2" id="KW-1185">Reference proteome</keyword>
<gene>
    <name evidence="1" type="ORF">BDP27DRAFT_1368260</name>
</gene>
<evidence type="ECO:0000313" key="1">
    <source>
        <dbReference type="EMBL" id="KAF9063126.1"/>
    </source>
</evidence>
<dbReference type="AlphaFoldDB" id="A0A9P5PDF6"/>